<reference evidence="2 3" key="1">
    <citation type="journal article" date="2013" name="BMC Genomics">
        <title>Genomics-driven discovery of the pneumocandin biosynthetic gene cluster in the fungus Glarea lozoyensis.</title>
        <authorList>
            <person name="Chen L."/>
            <person name="Yue Q."/>
            <person name="Zhang X."/>
            <person name="Xiang M."/>
            <person name="Wang C."/>
            <person name="Li S."/>
            <person name="Che Y."/>
            <person name="Ortiz-Lopez F.J."/>
            <person name="Bills G.F."/>
            <person name="Liu X."/>
            <person name="An Z."/>
        </authorList>
    </citation>
    <scope>NUCLEOTIDE SEQUENCE [LARGE SCALE GENOMIC DNA]</scope>
    <source>
        <strain evidence="3">ATCC 20868 / MF5171</strain>
    </source>
</reference>
<dbReference type="GO" id="GO:0090730">
    <property type="term" value="C:Las1 complex"/>
    <property type="evidence" value="ECO:0007669"/>
    <property type="project" value="InterPro"/>
</dbReference>
<dbReference type="STRING" id="1116229.S3CX70"/>
<dbReference type="Proteomes" id="UP000016922">
    <property type="component" value="Unassembled WGS sequence"/>
</dbReference>
<dbReference type="InterPro" id="IPR007174">
    <property type="entry name" value="Las1"/>
</dbReference>
<dbReference type="AlphaFoldDB" id="S3CX70"/>
<dbReference type="Pfam" id="PF04031">
    <property type="entry name" value="Las1"/>
    <property type="match status" value="1"/>
</dbReference>
<dbReference type="GO" id="GO:0000460">
    <property type="term" value="P:maturation of 5.8S rRNA"/>
    <property type="evidence" value="ECO:0007669"/>
    <property type="project" value="TreeGrafter"/>
</dbReference>
<keyword evidence="3" id="KW-1185">Reference proteome</keyword>
<dbReference type="GO" id="GO:0004519">
    <property type="term" value="F:endonuclease activity"/>
    <property type="evidence" value="ECO:0007669"/>
    <property type="project" value="InterPro"/>
</dbReference>
<dbReference type="GeneID" id="19459747"/>
<dbReference type="PANTHER" id="PTHR15002:SF0">
    <property type="entry name" value="RIBOSOMAL BIOGENESIS PROTEIN LAS1L"/>
    <property type="match status" value="1"/>
</dbReference>
<proteinExistence type="predicted"/>
<protein>
    <submittedName>
        <fullName evidence="2">Uncharacterized protein</fullName>
    </submittedName>
</protein>
<dbReference type="EMBL" id="KE145367">
    <property type="protein sequence ID" value="EPE29529.1"/>
    <property type="molecule type" value="Genomic_DNA"/>
</dbReference>
<evidence type="ECO:0000313" key="2">
    <source>
        <dbReference type="EMBL" id="EPE29529.1"/>
    </source>
</evidence>
<dbReference type="KEGG" id="glz:GLAREA_00689"/>
<evidence type="ECO:0000256" key="1">
    <source>
        <dbReference type="SAM" id="MobiDB-lite"/>
    </source>
</evidence>
<feature type="compositionally biased region" description="Low complexity" evidence="1">
    <location>
        <begin position="357"/>
        <end position="372"/>
    </location>
</feature>
<dbReference type="OMA" id="VWMQRGN"/>
<dbReference type="eggNOG" id="KOG2425">
    <property type="taxonomic scope" value="Eukaryota"/>
</dbReference>
<evidence type="ECO:0000313" key="3">
    <source>
        <dbReference type="Proteomes" id="UP000016922"/>
    </source>
</evidence>
<dbReference type="GO" id="GO:0000470">
    <property type="term" value="P:maturation of LSU-rRNA"/>
    <property type="evidence" value="ECO:0007669"/>
    <property type="project" value="TreeGrafter"/>
</dbReference>
<accession>S3CX70</accession>
<dbReference type="PANTHER" id="PTHR15002">
    <property type="entry name" value="RIBOSOMAL BIOGENESIS PROTEIN LAS1L"/>
    <property type="match status" value="1"/>
</dbReference>
<sequence>MTTDKTHNVAIANSITWRSTPLDLHSAILSAFQYVFYLFHASQMFLKVSNDIPLVFPPCVPVQCTTQPKEIIILHRSSLSQGYVRSWSTTLARGDDFSGNTCKKDSQPERAFQVQSANTTGLEGEEAAMVQYVITPWRHQSELIEVREKLYGNGKEVAAMRDAVDLVGVWMQRGNCPHLVESTALLVAAVLNDRRGGNSTYCVRAAYGGAFSRFVTGLLDGHQVKQKKMSMYSIAKSIGLPATYVELRHQATHEELPSLSKLRTATQKALNWIWDYYWVKLTIETAPAQKHDCKAFVRRIVQETDQTRRSELESKLGGWDEDELLMALLEIQWSSKDPAVLLRCVNLHKKITKGDSTPKPSAKSSKSSTPMSKLEKMRAEMAAMDEGLDEVEADIEPVPEEREDMDVDEPSSGKGWSLWQGPWIPKPIVDTGFDWIVMMQIDWRMDLIHQYELYRRIATAF</sequence>
<dbReference type="OrthoDB" id="10263222at2759"/>
<dbReference type="RefSeq" id="XP_008083638.1">
    <property type="nucleotide sequence ID" value="XM_008085447.1"/>
</dbReference>
<dbReference type="GO" id="GO:0030687">
    <property type="term" value="C:preribosome, large subunit precursor"/>
    <property type="evidence" value="ECO:0007669"/>
    <property type="project" value="TreeGrafter"/>
</dbReference>
<dbReference type="HOGENOM" id="CLU_593193_0_0_1"/>
<feature type="region of interest" description="Disordered" evidence="1">
    <location>
        <begin position="353"/>
        <end position="374"/>
    </location>
</feature>
<name>S3CX70_GLAL2</name>
<organism evidence="2 3">
    <name type="scientific">Glarea lozoyensis (strain ATCC 20868 / MF5171)</name>
    <dbReference type="NCBI Taxonomy" id="1116229"/>
    <lineage>
        <taxon>Eukaryota</taxon>
        <taxon>Fungi</taxon>
        <taxon>Dikarya</taxon>
        <taxon>Ascomycota</taxon>
        <taxon>Pezizomycotina</taxon>
        <taxon>Leotiomycetes</taxon>
        <taxon>Helotiales</taxon>
        <taxon>Helotiaceae</taxon>
        <taxon>Glarea</taxon>
    </lineage>
</organism>
<gene>
    <name evidence="2" type="ORF">GLAREA_00689</name>
</gene>